<dbReference type="GO" id="GO:0005634">
    <property type="term" value="C:nucleus"/>
    <property type="evidence" value="ECO:0007669"/>
    <property type="project" value="UniProtKB-UniRule"/>
</dbReference>
<dbReference type="EMBL" id="CAJVPI010002602">
    <property type="protein sequence ID" value="CAG8646479.1"/>
    <property type="molecule type" value="Genomic_DNA"/>
</dbReference>
<sequence length="254" mass="28853">MAKFLEFKFNQDPLTDLKHEYWMENPPVELGMDLKQLLRPSDRKQNRKNPPRPQESFVLYRRNLNALMKKTSTNFNQRSTIAKNQWANASDIEKEFFKMLAGKAKEIHAELYPGYKYQPTKGRKKDQCVSESKLSKKKRVQENKSAATYFDDRMIEDINPVTSPKSNDVSIASSPTTVHSPVDNISTPALTLYSPDSNDVSIASSPTLYSPIDNVSIISPLFASESDNLTRQSAQQTILTGQFVIVVTDAQIDW</sequence>
<dbReference type="AlphaFoldDB" id="A0A9N9DPX8"/>
<accession>A0A9N9DPX8</accession>
<dbReference type="GO" id="GO:0003677">
    <property type="term" value="F:DNA binding"/>
    <property type="evidence" value="ECO:0007669"/>
    <property type="project" value="UniProtKB-UniRule"/>
</dbReference>
<organism evidence="3 4">
    <name type="scientific">Paraglomus brasilianum</name>
    <dbReference type="NCBI Taxonomy" id="144538"/>
    <lineage>
        <taxon>Eukaryota</taxon>
        <taxon>Fungi</taxon>
        <taxon>Fungi incertae sedis</taxon>
        <taxon>Mucoromycota</taxon>
        <taxon>Glomeromycotina</taxon>
        <taxon>Glomeromycetes</taxon>
        <taxon>Paraglomerales</taxon>
        <taxon>Paraglomeraceae</taxon>
        <taxon>Paraglomus</taxon>
    </lineage>
</organism>
<dbReference type="Proteomes" id="UP000789739">
    <property type="component" value="Unassembled WGS sequence"/>
</dbReference>
<reference evidence="3" key="1">
    <citation type="submission" date="2021-06" db="EMBL/GenBank/DDBJ databases">
        <authorList>
            <person name="Kallberg Y."/>
            <person name="Tangrot J."/>
            <person name="Rosling A."/>
        </authorList>
    </citation>
    <scope>NUCLEOTIDE SEQUENCE</scope>
    <source>
        <strain evidence="3">BR232B</strain>
    </source>
</reference>
<dbReference type="InterPro" id="IPR009071">
    <property type="entry name" value="HMG_box_dom"/>
</dbReference>
<evidence type="ECO:0000313" key="3">
    <source>
        <dbReference type="EMBL" id="CAG8646479.1"/>
    </source>
</evidence>
<dbReference type="InterPro" id="IPR036910">
    <property type="entry name" value="HMG_box_dom_sf"/>
</dbReference>
<keyword evidence="1" id="KW-0539">Nucleus</keyword>
<name>A0A9N9DPX8_9GLOM</name>
<gene>
    <name evidence="3" type="ORF">PBRASI_LOCUS10054</name>
</gene>
<comment type="caution">
    <text evidence="3">The sequence shown here is derived from an EMBL/GenBank/DDBJ whole genome shotgun (WGS) entry which is preliminary data.</text>
</comment>
<keyword evidence="4" id="KW-1185">Reference proteome</keyword>
<proteinExistence type="predicted"/>
<feature type="domain" description="HMG box" evidence="2">
    <location>
        <begin position="50"/>
        <end position="116"/>
    </location>
</feature>
<dbReference type="PROSITE" id="PS50118">
    <property type="entry name" value="HMG_BOX_2"/>
    <property type="match status" value="1"/>
</dbReference>
<dbReference type="CDD" id="cd01389">
    <property type="entry name" value="HMG-box_ROX1-like"/>
    <property type="match status" value="1"/>
</dbReference>
<evidence type="ECO:0000256" key="1">
    <source>
        <dbReference type="PROSITE-ProRule" id="PRU00267"/>
    </source>
</evidence>
<dbReference type="SUPFAM" id="SSF47095">
    <property type="entry name" value="HMG-box"/>
    <property type="match status" value="1"/>
</dbReference>
<feature type="DNA-binding region" description="HMG box" evidence="1">
    <location>
        <begin position="50"/>
        <end position="116"/>
    </location>
</feature>
<dbReference type="OrthoDB" id="6247875at2759"/>
<keyword evidence="1" id="KW-0238">DNA-binding</keyword>
<evidence type="ECO:0000259" key="2">
    <source>
        <dbReference type="PROSITE" id="PS50118"/>
    </source>
</evidence>
<dbReference type="Gene3D" id="1.10.30.10">
    <property type="entry name" value="High mobility group box domain"/>
    <property type="match status" value="1"/>
</dbReference>
<protein>
    <submittedName>
        <fullName evidence="3">6964_t:CDS:1</fullName>
    </submittedName>
</protein>
<evidence type="ECO:0000313" key="4">
    <source>
        <dbReference type="Proteomes" id="UP000789739"/>
    </source>
</evidence>